<reference evidence="3" key="2">
    <citation type="submission" date="2015-01" db="EMBL/GenBank/DDBJ databases">
        <title>Evolutionary Origins and Diversification of the Mycorrhizal Mutualists.</title>
        <authorList>
            <consortium name="DOE Joint Genome Institute"/>
            <consortium name="Mycorrhizal Genomics Consortium"/>
            <person name="Kohler A."/>
            <person name="Kuo A."/>
            <person name="Nagy L.G."/>
            <person name="Floudas D."/>
            <person name="Copeland A."/>
            <person name="Barry K.W."/>
            <person name="Cichocki N."/>
            <person name="Veneault-Fourrey C."/>
            <person name="LaButti K."/>
            <person name="Lindquist E.A."/>
            <person name="Lipzen A."/>
            <person name="Lundell T."/>
            <person name="Morin E."/>
            <person name="Murat C."/>
            <person name="Riley R."/>
            <person name="Ohm R."/>
            <person name="Sun H."/>
            <person name="Tunlid A."/>
            <person name="Henrissat B."/>
            <person name="Grigoriev I.V."/>
            <person name="Hibbett D.S."/>
            <person name="Martin F."/>
        </authorList>
    </citation>
    <scope>NUCLEOTIDE SEQUENCE [LARGE SCALE GENOMIC DNA]</scope>
    <source>
        <strain evidence="3">441</strain>
    </source>
</reference>
<protein>
    <submittedName>
        <fullName evidence="2">Uncharacterized protein</fullName>
    </submittedName>
</protein>
<gene>
    <name evidence="2" type="ORF">PISMIDRAFT_15218</name>
</gene>
<dbReference type="OrthoDB" id="642193at2759"/>
<dbReference type="AlphaFoldDB" id="A0A0C9XXW4"/>
<dbReference type="Proteomes" id="UP000054018">
    <property type="component" value="Unassembled WGS sequence"/>
</dbReference>
<dbReference type="EMBL" id="KN833832">
    <property type="protein sequence ID" value="KIK17345.1"/>
    <property type="molecule type" value="Genomic_DNA"/>
</dbReference>
<accession>A0A0C9XXW4</accession>
<name>A0A0C9XXW4_9AGAM</name>
<evidence type="ECO:0000256" key="1">
    <source>
        <dbReference type="SAM" id="MobiDB-lite"/>
    </source>
</evidence>
<evidence type="ECO:0000313" key="2">
    <source>
        <dbReference type="EMBL" id="KIK17345.1"/>
    </source>
</evidence>
<reference evidence="2 3" key="1">
    <citation type="submission" date="2014-04" db="EMBL/GenBank/DDBJ databases">
        <authorList>
            <consortium name="DOE Joint Genome Institute"/>
            <person name="Kuo A."/>
            <person name="Kohler A."/>
            <person name="Costa M.D."/>
            <person name="Nagy L.G."/>
            <person name="Floudas D."/>
            <person name="Copeland A."/>
            <person name="Barry K.W."/>
            <person name="Cichocki N."/>
            <person name="Veneault-Fourrey C."/>
            <person name="LaButti K."/>
            <person name="Lindquist E.A."/>
            <person name="Lipzen A."/>
            <person name="Lundell T."/>
            <person name="Morin E."/>
            <person name="Murat C."/>
            <person name="Sun H."/>
            <person name="Tunlid A."/>
            <person name="Henrissat B."/>
            <person name="Grigoriev I.V."/>
            <person name="Hibbett D.S."/>
            <person name="Martin F."/>
            <person name="Nordberg H.P."/>
            <person name="Cantor M.N."/>
            <person name="Hua S.X."/>
        </authorList>
    </citation>
    <scope>NUCLEOTIDE SEQUENCE [LARGE SCALE GENOMIC DNA]</scope>
    <source>
        <strain evidence="2 3">441</strain>
    </source>
</reference>
<sequence length="206" mass="22653">MDVGGRGAKKGRKSDDTGCPILKAVPVAALLKGMDMPSPPLLSSSWSSAKTISVGLLDDVVVVVEGHNWQAARKEVKRAWFGFIAPCTNTRRRGMQSLRTRRPSDSRQPIKRSISKLAKSPSTRHNARKSTVDDKIKKRMSLKYAEISSPTDVSVPTVPSIPIGLRPGLARDQDEIVRDVAEVKEDPRLADQRLLDTQNFDPDACK</sequence>
<keyword evidence="3" id="KW-1185">Reference proteome</keyword>
<evidence type="ECO:0000313" key="3">
    <source>
        <dbReference type="Proteomes" id="UP000054018"/>
    </source>
</evidence>
<dbReference type="STRING" id="765257.A0A0C9XXW4"/>
<organism evidence="2 3">
    <name type="scientific">Pisolithus microcarpus 441</name>
    <dbReference type="NCBI Taxonomy" id="765257"/>
    <lineage>
        <taxon>Eukaryota</taxon>
        <taxon>Fungi</taxon>
        <taxon>Dikarya</taxon>
        <taxon>Basidiomycota</taxon>
        <taxon>Agaricomycotina</taxon>
        <taxon>Agaricomycetes</taxon>
        <taxon>Agaricomycetidae</taxon>
        <taxon>Boletales</taxon>
        <taxon>Sclerodermatineae</taxon>
        <taxon>Pisolithaceae</taxon>
        <taxon>Pisolithus</taxon>
    </lineage>
</organism>
<feature type="region of interest" description="Disordered" evidence="1">
    <location>
        <begin position="92"/>
        <end position="135"/>
    </location>
</feature>
<dbReference type="HOGENOM" id="CLU_1332395_0_0_1"/>
<proteinExistence type="predicted"/>